<dbReference type="Proteomes" id="UP000215914">
    <property type="component" value="Chromosome 13"/>
</dbReference>
<accession>A0A251SV66</accession>
<dbReference type="EMBL" id="CM007902">
    <property type="protein sequence ID" value="OTG02443.1"/>
    <property type="molecule type" value="Genomic_DNA"/>
</dbReference>
<dbReference type="AlphaFoldDB" id="A0A251SV66"/>
<sequence>MLENTMSSLLNWAAYAHRVVFESISQKVYFWMHLENSVTDFISSALAQQVNGAGLLHTMELQNMSLLRCKQLKDKKNIRGYIWGKNETFICTICRKIYQEH</sequence>
<dbReference type="InParanoid" id="A0A251SV66"/>
<gene>
    <name evidence="1" type="ORF">HannXRQ_Chr13g0413091</name>
</gene>
<organism evidence="1 2">
    <name type="scientific">Helianthus annuus</name>
    <name type="common">Common sunflower</name>
    <dbReference type="NCBI Taxonomy" id="4232"/>
    <lineage>
        <taxon>Eukaryota</taxon>
        <taxon>Viridiplantae</taxon>
        <taxon>Streptophyta</taxon>
        <taxon>Embryophyta</taxon>
        <taxon>Tracheophyta</taxon>
        <taxon>Spermatophyta</taxon>
        <taxon>Magnoliopsida</taxon>
        <taxon>eudicotyledons</taxon>
        <taxon>Gunneridae</taxon>
        <taxon>Pentapetalae</taxon>
        <taxon>asterids</taxon>
        <taxon>campanulids</taxon>
        <taxon>Asterales</taxon>
        <taxon>Asteraceae</taxon>
        <taxon>Asteroideae</taxon>
        <taxon>Heliantheae alliance</taxon>
        <taxon>Heliantheae</taxon>
        <taxon>Helianthus</taxon>
    </lineage>
</organism>
<proteinExistence type="predicted"/>
<keyword evidence="2" id="KW-1185">Reference proteome</keyword>
<evidence type="ECO:0000313" key="1">
    <source>
        <dbReference type="EMBL" id="OTG02443.1"/>
    </source>
</evidence>
<reference evidence="2" key="1">
    <citation type="journal article" date="2017" name="Nature">
        <title>The sunflower genome provides insights into oil metabolism, flowering and Asterid evolution.</title>
        <authorList>
            <person name="Badouin H."/>
            <person name="Gouzy J."/>
            <person name="Grassa C.J."/>
            <person name="Murat F."/>
            <person name="Staton S.E."/>
            <person name="Cottret L."/>
            <person name="Lelandais-Briere C."/>
            <person name="Owens G.L."/>
            <person name="Carrere S."/>
            <person name="Mayjonade B."/>
            <person name="Legrand L."/>
            <person name="Gill N."/>
            <person name="Kane N.C."/>
            <person name="Bowers J.E."/>
            <person name="Hubner S."/>
            <person name="Bellec A."/>
            <person name="Berard A."/>
            <person name="Berges H."/>
            <person name="Blanchet N."/>
            <person name="Boniface M.C."/>
            <person name="Brunel D."/>
            <person name="Catrice O."/>
            <person name="Chaidir N."/>
            <person name="Claudel C."/>
            <person name="Donnadieu C."/>
            <person name="Faraut T."/>
            <person name="Fievet G."/>
            <person name="Helmstetter N."/>
            <person name="King M."/>
            <person name="Knapp S.J."/>
            <person name="Lai Z."/>
            <person name="Le Paslier M.C."/>
            <person name="Lippi Y."/>
            <person name="Lorenzon L."/>
            <person name="Mandel J.R."/>
            <person name="Marage G."/>
            <person name="Marchand G."/>
            <person name="Marquand E."/>
            <person name="Bret-Mestries E."/>
            <person name="Morien E."/>
            <person name="Nambeesan S."/>
            <person name="Nguyen T."/>
            <person name="Pegot-Espagnet P."/>
            <person name="Pouilly N."/>
            <person name="Raftis F."/>
            <person name="Sallet E."/>
            <person name="Schiex T."/>
            <person name="Thomas J."/>
            <person name="Vandecasteele C."/>
            <person name="Vares D."/>
            <person name="Vear F."/>
            <person name="Vautrin S."/>
            <person name="Crespi M."/>
            <person name="Mangin B."/>
            <person name="Burke J.M."/>
            <person name="Salse J."/>
            <person name="Munos S."/>
            <person name="Vincourt P."/>
            <person name="Rieseberg L.H."/>
            <person name="Langlade N.B."/>
        </authorList>
    </citation>
    <scope>NUCLEOTIDE SEQUENCE [LARGE SCALE GENOMIC DNA]</scope>
    <source>
        <strain evidence="2">cv. SF193</strain>
    </source>
</reference>
<name>A0A251SV66_HELAN</name>
<protein>
    <submittedName>
        <fullName evidence="1">Uncharacterized protein</fullName>
    </submittedName>
</protein>
<evidence type="ECO:0000313" key="2">
    <source>
        <dbReference type="Proteomes" id="UP000215914"/>
    </source>
</evidence>